<keyword evidence="1" id="KW-0472">Membrane</keyword>
<name>A0A5A7R1F1_STRAF</name>
<dbReference type="PANTHER" id="PTHR31589">
    <property type="entry name" value="PROTEIN, PUTATIVE (DUF239)-RELATED-RELATED"/>
    <property type="match status" value="1"/>
</dbReference>
<keyword evidence="4" id="KW-1185">Reference proteome</keyword>
<dbReference type="InterPro" id="IPR053168">
    <property type="entry name" value="Glutamic_endopeptidase"/>
</dbReference>
<dbReference type="PANTHER" id="PTHR31589:SF110">
    <property type="entry name" value="PROTEIN, PUTATIVE (DUF239)-RELATED"/>
    <property type="match status" value="1"/>
</dbReference>
<dbReference type="InterPro" id="IPR004314">
    <property type="entry name" value="Neprosin"/>
</dbReference>
<dbReference type="OrthoDB" id="1858978at2759"/>
<dbReference type="InterPro" id="IPR025521">
    <property type="entry name" value="Neprosin_propep"/>
</dbReference>
<feature type="transmembrane region" description="Helical" evidence="1">
    <location>
        <begin position="329"/>
        <end position="354"/>
    </location>
</feature>
<dbReference type="PROSITE" id="PS52045">
    <property type="entry name" value="NEPROSIN_PEP_CD"/>
    <property type="match status" value="1"/>
</dbReference>
<feature type="transmembrane region" description="Helical" evidence="1">
    <location>
        <begin position="366"/>
        <end position="385"/>
    </location>
</feature>
<evidence type="ECO:0000313" key="3">
    <source>
        <dbReference type="EMBL" id="GER51543.1"/>
    </source>
</evidence>
<protein>
    <recommendedName>
        <fullName evidence="2">Neprosin PEP catalytic domain-containing protein</fullName>
    </recommendedName>
</protein>
<comment type="caution">
    <text evidence="3">The sequence shown here is derived from an EMBL/GenBank/DDBJ whole genome shotgun (WGS) entry which is preliminary data.</text>
</comment>
<reference evidence="4" key="1">
    <citation type="journal article" date="2019" name="Curr. Biol.">
        <title>Genome Sequence of Striga asiatica Provides Insight into the Evolution of Plant Parasitism.</title>
        <authorList>
            <person name="Yoshida S."/>
            <person name="Kim S."/>
            <person name="Wafula E.K."/>
            <person name="Tanskanen J."/>
            <person name="Kim Y.M."/>
            <person name="Honaas L."/>
            <person name="Yang Z."/>
            <person name="Spallek T."/>
            <person name="Conn C.E."/>
            <person name="Ichihashi Y."/>
            <person name="Cheong K."/>
            <person name="Cui S."/>
            <person name="Der J.P."/>
            <person name="Gundlach H."/>
            <person name="Jiao Y."/>
            <person name="Hori C."/>
            <person name="Ishida J.K."/>
            <person name="Kasahara H."/>
            <person name="Kiba T."/>
            <person name="Kim M.S."/>
            <person name="Koo N."/>
            <person name="Laohavisit A."/>
            <person name="Lee Y.H."/>
            <person name="Lumba S."/>
            <person name="McCourt P."/>
            <person name="Mortimer J.C."/>
            <person name="Mutuku J.M."/>
            <person name="Nomura T."/>
            <person name="Sasaki-Sekimoto Y."/>
            <person name="Seto Y."/>
            <person name="Wang Y."/>
            <person name="Wakatake T."/>
            <person name="Sakakibara H."/>
            <person name="Demura T."/>
            <person name="Yamaguchi S."/>
            <person name="Yoneyama K."/>
            <person name="Manabe R.I."/>
            <person name="Nelson D.C."/>
            <person name="Schulman A.H."/>
            <person name="Timko M.P."/>
            <person name="dePamphilis C.W."/>
            <person name="Choi D."/>
            <person name="Shirasu K."/>
        </authorList>
    </citation>
    <scope>NUCLEOTIDE SEQUENCE [LARGE SCALE GENOMIC DNA]</scope>
    <source>
        <strain evidence="4">cv. UVA1</strain>
    </source>
</reference>
<dbReference type="Pfam" id="PF14365">
    <property type="entry name" value="Neprosin_AP"/>
    <property type="match status" value="1"/>
</dbReference>
<dbReference type="AlphaFoldDB" id="A0A5A7R1F1"/>
<evidence type="ECO:0000313" key="4">
    <source>
        <dbReference type="Proteomes" id="UP000325081"/>
    </source>
</evidence>
<dbReference type="Proteomes" id="UP000325081">
    <property type="component" value="Unassembled WGS sequence"/>
</dbReference>
<proteinExistence type="predicted"/>
<evidence type="ECO:0000256" key="1">
    <source>
        <dbReference type="SAM" id="Phobius"/>
    </source>
</evidence>
<dbReference type="EMBL" id="BKCP01009737">
    <property type="protein sequence ID" value="GER51543.1"/>
    <property type="molecule type" value="Genomic_DNA"/>
</dbReference>
<feature type="domain" description="Neprosin PEP catalytic" evidence="2">
    <location>
        <begin position="254"/>
        <end position="387"/>
    </location>
</feature>
<sequence length="387" mass="43349">MTSSFIYKERMKALYHTNPMVPNRCSLMLTRSIDARLPVVWWARSVREVMVAIGLPARRSTELLERLDDDRPVIVVQSRLRDPRSLGSSALLLHAFFLLVKHESNSLDRLQHLVDYKTKTSFKQCISWKMVTLLTTKTHEVRNVVSVGDLVGNSGGARGFVCFGGPLGFFLDEEDGGVNASPDGDIIDCVPFHLQPAFDHSLLKGQKTITKPPKAPSSDNTFAENFQVWTMSGERCLDNTIPIRRTTAKDILKANFGRKIVRKMQYAFGIASGIFHGVNATINVWRPHVANSDEFSLAQIWVASEDLDGAVNAMEAGWQITFNRFMVTIMFASSSIGLPTIIIKQVVTICFAQALFKPANTSYLELQFGIIQLIMAHNITLLYLLKR</sequence>
<keyword evidence="1" id="KW-0812">Transmembrane</keyword>
<evidence type="ECO:0000259" key="2">
    <source>
        <dbReference type="PROSITE" id="PS52045"/>
    </source>
</evidence>
<keyword evidence="1" id="KW-1133">Transmembrane helix</keyword>
<accession>A0A5A7R1F1</accession>
<organism evidence="3 4">
    <name type="scientific">Striga asiatica</name>
    <name type="common">Asiatic witchweed</name>
    <name type="synonym">Buchnera asiatica</name>
    <dbReference type="NCBI Taxonomy" id="4170"/>
    <lineage>
        <taxon>Eukaryota</taxon>
        <taxon>Viridiplantae</taxon>
        <taxon>Streptophyta</taxon>
        <taxon>Embryophyta</taxon>
        <taxon>Tracheophyta</taxon>
        <taxon>Spermatophyta</taxon>
        <taxon>Magnoliopsida</taxon>
        <taxon>eudicotyledons</taxon>
        <taxon>Gunneridae</taxon>
        <taxon>Pentapetalae</taxon>
        <taxon>asterids</taxon>
        <taxon>lamiids</taxon>
        <taxon>Lamiales</taxon>
        <taxon>Orobanchaceae</taxon>
        <taxon>Buchnereae</taxon>
        <taxon>Striga</taxon>
    </lineage>
</organism>
<gene>
    <name evidence="3" type="ORF">STAS_28936</name>
</gene>